<evidence type="ECO:0000256" key="1">
    <source>
        <dbReference type="SAM" id="Phobius"/>
    </source>
</evidence>
<keyword evidence="1" id="KW-1133">Transmembrane helix</keyword>
<gene>
    <name evidence="2" type="ORF">FYJ59_02865</name>
</gene>
<dbReference type="AlphaFoldDB" id="A0A6L5YFZ1"/>
<organism evidence="2 3">
    <name type="scientific">Waltera intestinalis</name>
    <dbReference type="NCBI Taxonomy" id="2606635"/>
    <lineage>
        <taxon>Bacteria</taxon>
        <taxon>Bacillati</taxon>
        <taxon>Bacillota</taxon>
        <taxon>Clostridia</taxon>
        <taxon>Lachnospirales</taxon>
        <taxon>Lachnospiraceae</taxon>
        <taxon>Waltera</taxon>
    </lineage>
</organism>
<sequence length="827" mass="90122">MEIRGRRKTDNKGSALVVVIIAMAFIGILASVLMYMSLLNYQMKVNNLKAKDNFYSAETVLDEIRSYMGTQISESVGNAYENVLQNYSSTSAEEKTSKLRYYFLTDMQSKYMLAGSTDTNYYDLTKFFGTDCLTPEVRSRTVLETTSLDDLSDESGWRRIYLDESGTVKVTDRNGLEITAAENPKGRMKLYKDGLGICALRVTYTDDSGYVSVIQTDLRIKVPEIDFSQAVTVPSITGISMIAQDSIQALPTDPNLPSQNEIGGSFYADRFIVGSTKEGEGSNVTVDLKEPTGKENPDKRMIAASELYLGRGATLNADQYGELWAGSITMHGGSPIKAGSKGTIRFNGNGVYVANDLIMSGADNVFSAGALLNEEYTGEYVGFGDGSDGDSSAIIVNGTNTEIYLNQLRNLTLAGNSYISLKTGGGTSGAATNTAGENVSDIMMGQSIAVKSDQLAYLVPAECIGRSTSGGSVLSQKSNPITLEEYNDKIWDVNNNRLRDDVIDVALDVPCEALKGNTLASYGITSGNIEKYFKRLNSKITLVYYYVNFDAGSDSSRSNANRYFRDYYSMNQSTMEAYTGIYTKAIKLREEGSGAYIMHLAGNVVMYDDAKTTGSRENVRQDSLTADASNSGYQAILKADQNKFKALTKKMLDVYEKVTQAERADSANAYTNLVDHSTLLTFGGVLHGGSSDIDASKYFEGSVDPKCKAVIVDGDYTYSATEYAKFTKGLILVSGDVTVEKDFQGIIIAGGNIRLGQNVKVNADKNAVLQALTYSKEITAAGGNTVEYHVVDFLKGGEGYLQPDHQTYANTEINLGDLIVYENWQKQ</sequence>
<keyword evidence="1" id="KW-0472">Membrane</keyword>
<evidence type="ECO:0000313" key="2">
    <source>
        <dbReference type="EMBL" id="MST57194.1"/>
    </source>
</evidence>
<accession>A0A6L5YFZ1</accession>
<feature type="transmembrane region" description="Helical" evidence="1">
    <location>
        <begin position="15"/>
        <end position="38"/>
    </location>
</feature>
<evidence type="ECO:0000313" key="3">
    <source>
        <dbReference type="Proteomes" id="UP000476055"/>
    </source>
</evidence>
<keyword evidence="3" id="KW-1185">Reference proteome</keyword>
<protein>
    <submittedName>
        <fullName evidence="2">Uncharacterized protein</fullName>
    </submittedName>
</protein>
<dbReference type="EMBL" id="VUMU01000002">
    <property type="protein sequence ID" value="MST57194.1"/>
    <property type="molecule type" value="Genomic_DNA"/>
</dbReference>
<comment type="caution">
    <text evidence="2">The sequence shown here is derived from an EMBL/GenBank/DDBJ whole genome shotgun (WGS) entry which is preliminary data.</text>
</comment>
<proteinExistence type="predicted"/>
<dbReference type="Proteomes" id="UP000476055">
    <property type="component" value="Unassembled WGS sequence"/>
</dbReference>
<name>A0A6L5YFZ1_9FIRM</name>
<dbReference type="RefSeq" id="WP_154495176.1">
    <property type="nucleotide sequence ID" value="NZ_VUMU01000002.1"/>
</dbReference>
<keyword evidence="1" id="KW-0812">Transmembrane</keyword>
<reference evidence="2 3" key="1">
    <citation type="submission" date="2019-08" db="EMBL/GenBank/DDBJ databases">
        <title>In-depth cultivation of the pig gut microbiome towards novel bacterial diversity and tailored functional studies.</title>
        <authorList>
            <person name="Wylensek D."/>
            <person name="Hitch T.C.A."/>
            <person name="Clavel T."/>
        </authorList>
    </citation>
    <scope>NUCLEOTIDE SEQUENCE [LARGE SCALE GENOMIC DNA]</scope>
    <source>
        <strain evidence="2 3">WCA3-601-WT-6H</strain>
    </source>
</reference>